<dbReference type="InterPro" id="IPR008920">
    <property type="entry name" value="TF_FadR/GntR_C"/>
</dbReference>
<dbReference type="SMART" id="SM00895">
    <property type="entry name" value="FCD"/>
    <property type="match status" value="1"/>
</dbReference>
<dbReference type="Gene3D" id="1.20.120.530">
    <property type="entry name" value="GntR ligand-binding domain-like"/>
    <property type="match status" value="1"/>
</dbReference>
<dbReference type="InterPro" id="IPR000524">
    <property type="entry name" value="Tscrpt_reg_HTH_GntR"/>
</dbReference>
<feature type="domain" description="HTH gntR-type" evidence="5">
    <location>
        <begin position="36"/>
        <end position="106"/>
    </location>
</feature>
<dbReference type="GO" id="GO:0003677">
    <property type="term" value="F:DNA binding"/>
    <property type="evidence" value="ECO:0007669"/>
    <property type="project" value="UniProtKB-KW"/>
</dbReference>
<dbReference type="PANTHER" id="PTHR43537:SF5">
    <property type="entry name" value="UXU OPERON TRANSCRIPTIONAL REGULATOR"/>
    <property type="match status" value="1"/>
</dbReference>
<keyword evidence="3" id="KW-0804">Transcription</keyword>
<comment type="caution">
    <text evidence="6">The sequence shown here is derived from an EMBL/GenBank/DDBJ whole genome shotgun (WGS) entry which is preliminary data.</text>
</comment>
<dbReference type="Gene3D" id="1.10.10.10">
    <property type="entry name" value="Winged helix-like DNA-binding domain superfamily/Winged helix DNA-binding domain"/>
    <property type="match status" value="1"/>
</dbReference>
<dbReference type="GO" id="GO:0003700">
    <property type="term" value="F:DNA-binding transcription factor activity"/>
    <property type="evidence" value="ECO:0007669"/>
    <property type="project" value="InterPro"/>
</dbReference>
<gene>
    <name evidence="6" type="ORF">GIY30_19090</name>
</gene>
<dbReference type="InterPro" id="IPR036390">
    <property type="entry name" value="WH_DNA-bd_sf"/>
</dbReference>
<evidence type="ECO:0000313" key="6">
    <source>
        <dbReference type="EMBL" id="MXP23448.1"/>
    </source>
</evidence>
<dbReference type="CDD" id="cd07377">
    <property type="entry name" value="WHTH_GntR"/>
    <property type="match status" value="1"/>
</dbReference>
<evidence type="ECO:0000259" key="5">
    <source>
        <dbReference type="PROSITE" id="PS50949"/>
    </source>
</evidence>
<keyword evidence="7" id="KW-1185">Reference proteome</keyword>
<dbReference type="SMART" id="SM00345">
    <property type="entry name" value="HTH_GNTR"/>
    <property type="match status" value="1"/>
</dbReference>
<dbReference type="EMBL" id="WMBR01000005">
    <property type="protein sequence ID" value="MXP23448.1"/>
    <property type="molecule type" value="Genomic_DNA"/>
</dbReference>
<dbReference type="AlphaFoldDB" id="A0A6L7GXU7"/>
<protein>
    <submittedName>
        <fullName evidence="6">FCD domain-containing protein</fullName>
    </submittedName>
</protein>
<evidence type="ECO:0000256" key="1">
    <source>
        <dbReference type="ARBA" id="ARBA00023015"/>
    </source>
</evidence>
<dbReference type="PRINTS" id="PR00035">
    <property type="entry name" value="HTHGNTR"/>
</dbReference>
<sequence>MPSASRHSGEVGPLGGREPTTIPSLLQVALDPLDTATRSDVVTKRLQHAIALGLLRDGAPLPSEADLAAQLQVSNVTVRASLAELRRQGLIETRRGRGGGSFIKAGTGQDRSILERQLLALNIDEIRDTRDLHVAVSGRAAYLAAIRARGYELSKLTSLAESLGQANTPSERVRADFRFHAELAAATRSAELTRVEVGIMTTLAPLLWIADMEAKEIKNACAQHQAIVAAVIRQDSETARSLAENHIQETLDGLIELRMQLGRIEGDRP</sequence>
<feature type="region of interest" description="Disordered" evidence="4">
    <location>
        <begin position="1"/>
        <end position="20"/>
    </location>
</feature>
<dbReference type="Proteomes" id="UP000475545">
    <property type="component" value="Unassembled WGS sequence"/>
</dbReference>
<dbReference type="PANTHER" id="PTHR43537">
    <property type="entry name" value="TRANSCRIPTIONAL REGULATOR, GNTR FAMILY"/>
    <property type="match status" value="1"/>
</dbReference>
<organism evidence="6 7">
    <name type="scientific">Gordonia mangrovi</name>
    <dbReference type="NCBI Taxonomy" id="2665643"/>
    <lineage>
        <taxon>Bacteria</taxon>
        <taxon>Bacillati</taxon>
        <taxon>Actinomycetota</taxon>
        <taxon>Actinomycetes</taxon>
        <taxon>Mycobacteriales</taxon>
        <taxon>Gordoniaceae</taxon>
        <taxon>Gordonia</taxon>
    </lineage>
</organism>
<dbReference type="InterPro" id="IPR036388">
    <property type="entry name" value="WH-like_DNA-bd_sf"/>
</dbReference>
<evidence type="ECO:0000256" key="4">
    <source>
        <dbReference type="SAM" id="MobiDB-lite"/>
    </source>
</evidence>
<dbReference type="PROSITE" id="PS50949">
    <property type="entry name" value="HTH_GNTR"/>
    <property type="match status" value="1"/>
</dbReference>
<dbReference type="Pfam" id="PF07729">
    <property type="entry name" value="FCD"/>
    <property type="match status" value="1"/>
</dbReference>
<dbReference type="InterPro" id="IPR011711">
    <property type="entry name" value="GntR_C"/>
</dbReference>
<evidence type="ECO:0000256" key="3">
    <source>
        <dbReference type="ARBA" id="ARBA00023163"/>
    </source>
</evidence>
<dbReference type="Pfam" id="PF00392">
    <property type="entry name" value="GntR"/>
    <property type="match status" value="1"/>
</dbReference>
<keyword evidence="2" id="KW-0238">DNA-binding</keyword>
<dbReference type="SUPFAM" id="SSF46785">
    <property type="entry name" value="Winged helix' DNA-binding domain"/>
    <property type="match status" value="1"/>
</dbReference>
<evidence type="ECO:0000256" key="2">
    <source>
        <dbReference type="ARBA" id="ARBA00023125"/>
    </source>
</evidence>
<accession>A0A6L7GXU7</accession>
<name>A0A6L7GXU7_9ACTN</name>
<keyword evidence="1" id="KW-0805">Transcription regulation</keyword>
<reference evidence="6 7" key="1">
    <citation type="submission" date="2019-11" db="EMBL/GenBank/DDBJ databases">
        <title>Gordonia sp. nov., a novel actinobacterium isolated from mangrove soil in Hainan.</title>
        <authorList>
            <person name="Huang X."/>
            <person name="Xie Y."/>
            <person name="Chu X."/>
            <person name="Xiao K."/>
        </authorList>
    </citation>
    <scope>NUCLEOTIDE SEQUENCE [LARGE SCALE GENOMIC DNA]</scope>
    <source>
        <strain evidence="6 7">HNM0687</strain>
    </source>
</reference>
<proteinExistence type="predicted"/>
<evidence type="ECO:0000313" key="7">
    <source>
        <dbReference type="Proteomes" id="UP000475545"/>
    </source>
</evidence>
<dbReference type="SUPFAM" id="SSF48008">
    <property type="entry name" value="GntR ligand-binding domain-like"/>
    <property type="match status" value="1"/>
</dbReference>